<dbReference type="Pfam" id="PF13490">
    <property type="entry name" value="zf-HC2"/>
    <property type="match status" value="1"/>
</dbReference>
<evidence type="ECO:0000256" key="1">
    <source>
        <dbReference type="ARBA" id="ARBA00024353"/>
    </source>
</evidence>
<dbReference type="EMBL" id="CP118108">
    <property type="protein sequence ID" value="WDI01849.1"/>
    <property type="molecule type" value="Genomic_DNA"/>
</dbReference>
<proteinExistence type="inferred from homology"/>
<dbReference type="AlphaFoldDB" id="A0AAX3MZ74"/>
<evidence type="ECO:0000313" key="5">
    <source>
        <dbReference type="EMBL" id="WDI01849.1"/>
    </source>
</evidence>
<dbReference type="Gene3D" id="1.10.10.1320">
    <property type="entry name" value="Anti-sigma factor, zinc-finger domain"/>
    <property type="match status" value="1"/>
</dbReference>
<evidence type="ECO:0000313" key="7">
    <source>
        <dbReference type="Proteomes" id="UP001221519"/>
    </source>
</evidence>
<gene>
    <name evidence="4" type="ORF">PUW23_22010</name>
    <name evidence="5" type="ORF">PUW25_21915</name>
</gene>
<protein>
    <recommendedName>
        <fullName evidence="2">Anti-sigma-W factor RsiW</fullName>
    </recommendedName>
</protein>
<dbReference type="EMBL" id="CP118101">
    <property type="protein sequence ID" value="WDH82114.1"/>
    <property type="molecule type" value="Genomic_DNA"/>
</dbReference>
<dbReference type="InterPro" id="IPR027383">
    <property type="entry name" value="Znf_put"/>
</dbReference>
<name>A0AAX3MZ74_9BACL</name>
<dbReference type="RefSeq" id="WP_047913656.1">
    <property type="nucleotide sequence ID" value="NZ_CP118101.1"/>
</dbReference>
<evidence type="ECO:0000256" key="2">
    <source>
        <dbReference type="ARBA" id="ARBA00024438"/>
    </source>
</evidence>
<dbReference type="Proteomes" id="UP001220962">
    <property type="component" value="Chromosome"/>
</dbReference>
<keyword evidence="7" id="KW-1185">Reference proteome</keyword>
<sequence length="204" mass="22949">MDCKESTSLMHEYLDDELSVSQKSGLESHLSTCPDCRMRFKELEQTDMLLYAMRHYSPSASDELTDRIMSAVPQPKKQQPWLKWVKRHPALTAAAIFVIVMFSSTISFWDQSNQLIVSGDDLDQIVIEGNDVIVPEGKSITGNLTVENGTAKVYGNVEGNLTIIDGHYMTASTAHISGQIKSIDQALDWIWYKITDVMNVVAYR</sequence>
<comment type="similarity">
    <text evidence="1">Belongs to the zinc-associated anti-sigma factor (ZAS) superfamily. Anti-sigma-W factor family.</text>
</comment>
<evidence type="ECO:0000313" key="4">
    <source>
        <dbReference type="EMBL" id="WDH82114.1"/>
    </source>
</evidence>
<evidence type="ECO:0000313" key="6">
    <source>
        <dbReference type="Proteomes" id="UP001220962"/>
    </source>
</evidence>
<dbReference type="InterPro" id="IPR041916">
    <property type="entry name" value="Anti_sigma_zinc_sf"/>
</dbReference>
<organism evidence="4 6">
    <name type="scientific">Paenibacillus urinalis</name>
    <dbReference type="NCBI Taxonomy" id="521520"/>
    <lineage>
        <taxon>Bacteria</taxon>
        <taxon>Bacillati</taxon>
        <taxon>Bacillota</taxon>
        <taxon>Bacilli</taxon>
        <taxon>Bacillales</taxon>
        <taxon>Paenibacillaceae</taxon>
        <taxon>Paenibacillus</taxon>
    </lineage>
</organism>
<accession>A0AAX3MZ74</accession>
<feature type="domain" description="Putative zinc-finger" evidence="3">
    <location>
        <begin position="3"/>
        <end position="37"/>
    </location>
</feature>
<dbReference type="Proteomes" id="UP001221519">
    <property type="component" value="Chromosome"/>
</dbReference>
<evidence type="ECO:0000259" key="3">
    <source>
        <dbReference type="Pfam" id="PF13490"/>
    </source>
</evidence>
<reference evidence="4 7" key="1">
    <citation type="submission" date="2023-02" db="EMBL/GenBank/DDBJ databases">
        <title>Pathogen: clinical or host-associated sample.</title>
        <authorList>
            <person name="Hergert J."/>
            <person name="Casey R."/>
            <person name="Wagner J."/>
            <person name="Young E.L."/>
            <person name="Oakeson K.F."/>
        </authorList>
    </citation>
    <scope>NUCLEOTIDE SEQUENCE</scope>
    <source>
        <strain evidence="5 7">2022CK-00829</strain>
        <strain evidence="4">2022CK-00830</strain>
    </source>
</reference>